<protein>
    <recommendedName>
        <fullName evidence="1">Cytokinin riboside 5'-monophosphate phosphoribohydrolase</fullName>
        <ecNumber evidence="1">3.2.2.n1</ecNumber>
    </recommendedName>
</protein>
<evidence type="ECO:0000256" key="1">
    <source>
        <dbReference type="RuleBase" id="RU363015"/>
    </source>
</evidence>
<comment type="catalytic activity">
    <reaction evidence="1">
        <text>N(6)-(dimethylallyl)adenosine 5'-phosphate + H2O = N(6)-dimethylallyladenine + D-ribose 5-phosphate</text>
        <dbReference type="Rhea" id="RHEA:48560"/>
        <dbReference type="ChEBI" id="CHEBI:15377"/>
        <dbReference type="ChEBI" id="CHEBI:17660"/>
        <dbReference type="ChEBI" id="CHEBI:57526"/>
        <dbReference type="ChEBI" id="CHEBI:78346"/>
        <dbReference type="EC" id="3.2.2.n1"/>
    </reaction>
</comment>
<keyword evidence="1" id="KW-0378">Hydrolase</keyword>
<feature type="compositionally biased region" description="Basic and acidic residues" evidence="2">
    <location>
        <begin position="254"/>
        <end position="265"/>
    </location>
</feature>
<dbReference type="EMBL" id="JAUSVM010000001">
    <property type="protein sequence ID" value="MDQ0424364.1"/>
    <property type="molecule type" value="Genomic_DNA"/>
</dbReference>
<evidence type="ECO:0000256" key="2">
    <source>
        <dbReference type="SAM" id="MobiDB-lite"/>
    </source>
</evidence>
<dbReference type="SUPFAM" id="SSF102405">
    <property type="entry name" value="MCP/YpsA-like"/>
    <property type="match status" value="1"/>
</dbReference>
<feature type="region of interest" description="Disordered" evidence="2">
    <location>
        <begin position="254"/>
        <end position="293"/>
    </location>
</feature>
<name>A0ABU0GG79_9CELL</name>
<comment type="similarity">
    <text evidence="1">Belongs to the LOG family.</text>
</comment>
<dbReference type="RefSeq" id="WP_082739927.1">
    <property type="nucleotide sequence ID" value="NZ_JAUSVM010000001.1"/>
</dbReference>
<reference evidence="3 4" key="1">
    <citation type="submission" date="2023-07" db="EMBL/GenBank/DDBJ databases">
        <title>Sequencing the genomes of 1000 actinobacteria strains.</title>
        <authorList>
            <person name="Klenk H.-P."/>
        </authorList>
    </citation>
    <scope>NUCLEOTIDE SEQUENCE [LARGE SCALE GENOMIC DNA]</scope>
    <source>
        <strain evidence="3 4">DSM 14785</strain>
    </source>
</reference>
<dbReference type="Gene3D" id="3.40.50.450">
    <property type="match status" value="1"/>
</dbReference>
<evidence type="ECO:0000313" key="4">
    <source>
        <dbReference type="Proteomes" id="UP001240250"/>
    </source>
</evidence>
<comment type="catalytic activity">
    <reaction evidence="1">
        <text>9-ribosyl-trans-zeatin 5'-phosphate + H2O = trans-zeatin + D-ribose 5-phosphate</text>
        <dbReference type="Rhea" id="RHEA:48564"/>
        <dbReference type="ChEBI" id="CHEBI:15377"/>
        <dbReference type="ChEBI" id="CHEBI:16522"/>
        <dbReference type="ChEBI" id="CHEBI:78346"/>
        <dbReference type="ChEBI" id="CHEBI:87947"/>
        <dbReference type="EC" id="3.2.2.n1"/>
    </reaction>
</comment>
<keyword evidence="4" id="KW-1185">Reference proteome</keyword>
<dbReference type="InterPro" id="IPR052341">
    <property type="entry name" value="LOG_family_nucleotidases"/>
</dbReference>
<evidence type="ECO:0000313" key="3">
    <source>
        <dbReference type="EMBL" id="MDQ0424364.1"/>
    </source>
</evidence>
<sequence>MTHETSAPAPEYRRGPVLLRRDQIPATTSDQRLLSRGEGASWLHSDPWRVMRIQSEFVEGFGALAEVGPAVSVFGSARVKPGDPYYAMAQDVSRGLVDAGYAVITGGGPGIMEAANKGAADAEGLSIGLGIELPFEQGMNRWVDLGVNFRYFFARKTMFVKYSEGFVVLPGGFGTFDELFEALTLVQTHKVTGFPIVLLGGDYWDGLLAWLRGPVLENGMIAAADVDLLHVASTAEEAVDVVVRRNAEIRAEEAAAAEATERANHEAQVAGGGPVPEPVGGEPQDEQLAGGGW</sequence>
<keyword evidence="1" id="KW-0203">Cytokinin biosynthesis</keyword>
<dbReference type="EC" id="3.2.2.n1" evidence="1"/>
<dbReference type="InterPro" id="IPR005269">
    <property type="entry name" value="LOG"/>
</dbReference>
<dbReference type="NCBIfam" id="TIGR00730">
    <property type="entry name" value="Rossman fold protein, TIGR00730 family"/>
    <property type="match status" value="1"/>
</dbReference>
<comment type="caution">
    <text evidence="3">The sequence shown here is derived from an EMBL/GenBank/DDBJ whole genome shotgun (WGS) entry which is preliminary data.</text>
</comment>
<proteinExistence type="inferred from homology"/>
<accession>A0ABU0GG79</accession>
<organism evidence="3 4">
    <name type="scientific">Cellulomonas iranensis</name>
    <dbReference type="NCBI Taxonomy" id="76862"/>
    <lineage>
        <taxon>Bacteria</taxon>
        <taxon>Bacillati</taxon>
        <taxon>Actinomycetota</taxon>
        <taxon>Actinomycetes</taxon>
        <taxon>Micrococcales</taxon>
        <taxon>Cellulomonadaceae</taxon>
        <taxon>Cellulomonas</taxon>
    </lineage>
</organism>
<dbReference type="PANTHER" id="PTHR43393">
    <property type="entry name" value="CYTOKININ RIBOSIDE 5'-MONOPHOSPHATE PHOSPHORIBOHYDROLASE"/>
    <property type="match status" value="1"/>
</dbReference>
<dbReference type="PANTHER" id="PTHR43393:SF2">
    <property type="entry name" value="CYTOKININ RIBOSIDE 5'-MONOPHOSPHATE PHOSPHORIBOHYDROLASE"/>
    <property type="match status" value="1"/>
</dbReference>
<dbReference type="InterPro" id="IPR031100">
    <property type="entry name" value="LOG_fam"/>
</dbReference>
<dbReference type="Pfam" id="PF03641">
    <property type="entry name" value="Lysine_decarbox"/>
    <property type="match status" value="1"/>
</dbReference>
<gene>
    <name evidence="3" type="ORF">JO380_000745</name>
</gene>
<dbReference type="Proteomes" id="UP001240250">
    <property type="component" value="Unassembled WGS sequence"/>
</dbReference>